<dbReference type="InterPro" id="IPR045085">
    <property type="entry name" value="HLD_clamp_pol_III_gamma_tau"/>
</dbReference>
<keyword evidence="6" id="KW-0479">Metal-binding</keyword>
<evidence type="ECO:0000259" key="13">
    <source>
        <dbReference type="SMART" id="SM00382"/>
    </source>
</evidence>
<dbReference type="GO" id="GO:0009360">
    <property type="term" value="C:DNA polymerase III complex"/>
    <property type="evidence" value="ECO:0007669"/>
    <property type="project" value="InterPro"/>
</dbReference>
<reference evidence="14" key="1">
    <citation type="submission" date="2018-06" db="EMBL/GenBank/DDBJ databases">
        <authorList>
            <person name="Zhirakovskaya E."/>
        </authorList>
    </citation>
    <scope>NUCLEOTIDE SEQUENCE</scope>
</reference>
<dbReference type="NCBIfam" id="TIGR02397">
    <property type="entry name" value="dnaX_nterm"/>
    <property type="match status" value="1"/>
</dbReference>
<dbReference type="Pfam" id="PF12169">
    <property type="entry name" value="DNA_pol3_gamma3"/>
    <property type="match status" value="1"/>
</dbReference>
<dbReference type="GO" id="GO:0006261">
    <property type="term" value="P:DNA-templated DNA replication"/>
    <property type="evidence" value="ECO:0007669"/>
    <property type="project" value="TreeGrafter"/>
</dbReference>
<keyword evidence="9" id="KW-0067">ATP-binding</keyword>
<dbReference type="InterPro" id="IPR027417">
    <property type="entry name" value="P-loop_NTPase"/>
</dbReference>
<feature type="region of interest" description="Disordered" evidence="12">
    <location>
        <begin position="368"/>
        <end position="401"/>
    </location>
</feature>
<evidence type="ECO:0000256" key="8">
    <source>
        <dbReference type="ARBA" id="ARBA00022833"/>
    </source>
</evidence>
<keyword evidence="3 14" id="KW-0808">Transferase</keyword>
<dbReference type="PANTHER" id="PTHR11669:SF0">
    <property type="entry name" value="PROTEIN STICHEL-LIKE 2"/>
    <property type="match status" value="1"/>
</dbReference>
<dbReference type="FunFam" id="3.40.50.300:FF:000014">
    <property type="entry name" value="DNA polymerase III subunit gamma/tau"/>
    <property type="match status" value="1"/>
</dbReference>
<dbReference type="CDD" id="cd18137">
    <property type="entry name" value="HLD_clamp_pol_III_gamma_tau"/>
    <property type="match status" value="1"/>
</dbReference>
<evidence type="ECO:0000256" key="12">
    <source>
        <dbReference type="SAM" id="MobiDB-lite"/>
    </source>
</evidence>
<evidence type="ECO:0000256" key="10">
    <source>
        <dbReference type="ARBA" id="ARBA00022932"/>
    </source>
</evidence>
<dbReference type="Pfam" id="PF13177">
    <property type="entry name" value="DNA_pol3_delta2"/>
    <property type="match status" value="1"/>
</dbReference>
<dbReference type="Pfam" id="PF22608">
    <property type="entry name" value="DNAX_ATPase_lid"/>
    <property type="match status" value="1"/>
</dbReference>
<keyword evidence="8" id="KW-0862">Zinc</keyword>
<dbReference type="FunFam" id="1.10.8.60:FF:000013">
    <property type="entry name" value="DNA polymerase III subunit gamma/tau"/>
    <property type="match status" value="1"/>
</dbReference>
<dbReference type="SMART" id="SM00382">
    <property type="entry name" value="AAA"/>
    <property type="match status" value="1"/>
</dbReference>
<keyword evidence="7" id="KW-0547">Nucleotide-binding</keyword>
<dbReference type="InterPro" id="IPR008921">
    <property type="entry name" value="DNA_pol3_clamp-load_cplx_C"/>
</dbReference>
<keyword evidence="4 14" id="KW-0548">Nucleotidyltransferase</keyword>
<feature type="domain" description="AAA+ ATPase" evidence="13">
    <location>
        <begin position="36"/>
        <end position="178"/>
    </location>
</feature>
<organism evidence="14">
    <name type="scientific">hydrothermal vent metagenome</name>
    <dbReference type="NCBI Taxonomy" id="652676"/>
    <lineage>
        <taxon>unclassified sequences</taxon>
        <taxon>metagenomes</taxon>
        <taxon>ecological metagenomes</taxon>
    </lineage>
</organism>
<name>A0A3B0WC63_9ZZZZ</name>
<evidence type="ECO:0000256" key="6">
    <source>
        <dbReference type="ARBA" id="ARBA00022723"/>
    </source>
</evidence>
<gene>
    <name evidence="14" type="ORF">MNBD_CHLOROFLEXI01-756</name>
</gene>
<sequence>MSQALYLKWRPGRFDDVIGQEHVTRTLKNSVASDRLGHAYLLCGPRGTGKTTTARLLAKAVNCLHEDAAERPCNECSICQAISNGRFLDLIEIDAASNTGVDDIRDLRDKINFSPSEGRFKVYIIDEVHMLSTAAFNALLKTLEEPPPHVKFVLATTEDHKVPVTIKSRCQQFNFRLLNQEEISQRLSWLAEKESFTIEPEALQMIARQGAGSLRDAESLLDQLVVAKDDVVTAERTQMVLGTASNTAVTQLVDSWLSRDGAGGLALIHEALASGTDPRQFCRQMVTYLRELLLLQAAGGTLPLEVPAEQKEEMLAQAQRAPRQGLIEAIKRFNEAALVTAGSWQPQLPLEMAFIELLPAEPLPLGTTPSRGQAVATPEKAVSSTPVAEKPAKKVKKAAVEPKTTPLTTAVAPPEQKQPKVEAPVEKEAEFVEETAVNKPSTQKAQTPLTVKEVQAVWAKLINQSGEKIKNLPALLNMGKPLATEGRTLVIGFDYPLFKDKFDNLTEATHLVGDILTELLGQNTAARSVVTSEYTVPIQPDDFHALADELGGTVTKK</sequence>
<evidence type="ECO:0000256" key="11">
    <source>
        <dbReference type="ARBA" id="ARBA00049244"/>
    </source>
</evidence>
<dbReference type="Gene3D" id="3.40.50.300">
    <property type="entry name" value="P-loop containing nucleotide triphosphate hydrolases"/>
    <property type="match status" value="1"/>
</dbReference>
<dbReference type="EMBL" id="UOEU01000893">
    <property type="protein sequence ID" value="VAW42136.1"/>
    <property type="molecule type" value="Genomic_DNA"/>
</dbReference>
<dbReference type="GO" id="GO:0003887">
    <property type="term" value="F:DNA-directed DNA polymerase activity"/>
    <property type="evidence" value="ECO:0007669"/>
    <property type="project" value="UniProtKB-KW"/>
</dbReference>
<dbReference type="AlphaFoldDB" id="A0A3B0WC63"/>
<dbReference type="Gene3D" id="1.20.272.10">
    <property type="match status" value="1"/>
</dbReference>
<dbReference type="InterPro" id="IPR022754">
    <property type="entry name" value="DNA_pol_III_gamma-3"/>
</dbReference>
<dbReference type="CDD" id="cd00009">
    <property type="entry name" value="AAA"/>
    <property type="match status" value="1"/>
</dbReference>
<dbReference type="GO" id="GO:0046872">
    <property type="term" value="F:metal ion binding"/>
    <property type="evidence" value="ECO:0007669"/>
    <property type="project" value="UniProtKB-KW"/>
</dbReference>
<evidence type="ECO:0000256" key="4">
    <source>
        <dbReference type="ARBA" id="ARBA00022695"/>
    </source>
</evidence>
<dbReference type="InterPro" id="IPR003593">
    <property type="entry name" value="AAA+_ATPase"/>
</dbReference>
<dbReference type="InterPro" id="IPR012763">
    <property type="entry name" value="DNA_pol_III_sug/sutau_N"/>
</dbReference>
<proteinExistence type="inferred from homology"/>
<evidence type="ECO:0000256" key="3">
    <source>
        <dbReference type="ARBA" id="ARBA00022679"/>
    </source>
</evidence>
<protein>
    <recommendedName>
        <fullName evidence="2">DNA-directed DNA polymerase</fullName>
        <ecNumber evidence="2">2.7.7.7</ecNumber>
    </recommendedName>
</protein>
<evidence type="ECO:0000256" key="9">
    <source>
        <dbReference type="ARBA" id="ARBA00022840"/>
    </source>
</evidence>
<dbReference type="NCBIfam" id="NF004046">
    <property type="entry name" value="PRK05563.1"/>
    <property type="match status" value="1"/>
</dbReference>
<keyword evidence="10" id="KW-0239">DNA-directed DNA polymerase</keyword>
<evidence type="ECO:0000256" key="1">
    <source>
        <dbReference type="ARBA" id="ARBA00006360"/>
    </source>
</evidence>
<dbReference type="SUPFAM" id="SSF48019">
    <property type="entry name" value="post-AAA+ oligomerization domain-like"/>
    <property type="match status" value="1"/>
</dbReference>
<dbReference type="PANTHER" id="PTHR11669">
    <property type="entry name" value="REPLICATION FACTOR C / DNA POLYMERASE III GAMMA-TAU SUBUNIT"/>
    <property type="match status" value="1"/>
</dbReference>
<dbReference type="InterPro" id="IPR050238">
    <property type="entry name" value="DNA_Rep/Repair_Clamp_Loader"/>
</dbReference>
<dbReference type="Gene3D" id="1.10.8.60">
    <property type="match status" value="1"/>
</dbReference>
<dbReference type="SUPFAM" id="SSF52540">
    <property type="entry name" value="P-loop containing nucleoside triphosphate hydrolases"/>
    <property type="match status" value="1"/>
</dbReference>
<evidence type="ECO:0000256" key="7">
    <source>
        <dbReference type="ARBA" id="ARBA00022741"/>
    </source>
</evidence>
<comment type="catalytic activity">
    <reaction evidence="11">
        <text>DNA(n) + a 2'-deoxyribonucleoside 5'-triphosphate = DNA(n+1) + diphosphate</text>
        <dbReference type="Rhea" id="RHEA:22508"/>
        <dbReference type="Rhea" id="RHEA-COMP:17339"/>
        <dbReference type="Rhea" id="RHEA-COMP:17340"/>
        <dbReference type="ChEBI" id="CHEBI:33019"/>
        <dbReference type="ChEBI" id="CHEBI:61560"/>
        <dbReference type="ChEBI" id="CHEBI:173112"/>
        <dbReference type="EC" id="2.7.7.7"/>
    </reaction>
</comment>
<evidence type="ECO:0000256" key="5">
    <source>
        <dbReference type="ARBA" id="ARBA00022705"/>
    </source>
</evidence>
<evidence type="ECO:0000256" key="2">
    <source>
        <dbReference type="ARBA" id="ARBA00012417"/>
    </source>
</evidence>
<evidence type="ECO:0000313" key="14">
    <source>
        <dbReference type="EMBL" id="VAW42136.1"/>
    </source>
</evidence>
<dbReference type="GO" id="GO:0005524">
    <property type="term" value="F:ATP binding"/>
    <property type="evidence" value="ECO:0007669"/>
    <property type="project" value="UniProtKB-KW"/>
</dbReference>
<keyword evidence="5" id="KW-0235">DNA replication</keyword>
<dbReference type="GO" id="GO:0003677">
    <property type="term" value="F:DNA binding"/>
    <property type="evidence" value="ECO:0007669"/>
    <property type="project" value="InterPro"/>
</dbReference>
<accession>A0A3B0WC63</accession>
<dbReference type="EC" id="2.7.7.7" evidence="2"/>
<comment type="similarity">
    <text evidence="1">Belongs to the DnaX/STICHEL family.</text>
</comment>